<name>A0ABV7J8Z3_9GAMM</name>
<comment type="caution">
    <text evidence="3">The sequence shown here is derived from an EMBL/GenBank/DDBJ whole genome shotgun (WGS) entry which is preliminary data.</text>
</comment>
<accession>A0ABV7J8Z3</accession>
<dbReference type="RefSeq" id="WP_077410448.1">
    <property type="nucleotide sequence ID" value="NZ_JBHRTS010000002.1"/>
</dbReference>
<dbReference type="InterPro" id="IPR013362">
    <property type="entry name" value="Pilus_4_PilV"/>
</dbReference>
<reference evidence="4" key="1">
    <citation type="journal article" date="2019" name="Int. J. Syst. Evol. Microbiol.">
        <title>The Global Catalogue of Microorganisms (GCM) 10K type strain sequencing project: providing services to taxonomists for standard genome sequencing and annotation.</title>
        <authorList>
            <consortium name="The Broad Institute Genomics Platform"/>
            <consortium name="The Broad Institute Genome Sequencing Center for Infectious Disease"/>
            <person name="Wu L."/>
            <person name="Ma J."/>
        </authorList>
    </citation>
    <scope>NUCLEOTIDE SEQUENCE [LARGE SCALE GENOMIC DNA]</scope>
    <source>
        <strain evidence="4">KCTC 42953</strain>
    </source>
</reference>
<dbReference type="NCBIfam" id="TIGR02523">
    <property type="entry name" value="type_IV_pilV"/>
    <property type="match status" value="1"/>
</dbReference>
<organism evidence="3 4">
    <name type="scientific">Marinicella sediminis</name>
    <dbReference type="NCBI Taxonomy" id="1792834"/>
    <lineage>
        <taxon>Bacteria</taxon>
        <taxon>Pseudomonadati</taxon>
        <taxon>Pseudomonadota</taxon>
        <taxon>Gammaproteobacteria</taxon>
        <taxon>Lysobacterales</taxon>
        <taxon>Marinicellaceae</taxon>
        <taxon>Marinicella</taxon>
    </lineage>
</organism>
<protein>
    <submittedName>
        <fullName evidence="3">Type IV pilus modification protein PilV</fullName>
    </submittedName>
</protein>
<dbReference type="Proteomes" id="UP001595533">
    <property type="component" value="Unassembled WGS sequence"/>
</dbReference>
<sequence>MIMFKKRSEQGFTLLEVLIAVLVFSFGLLGIAGMMTISVRNNHNGYLRSQANFLAENMLDRMRANPTAVWNGWYNGTAVVTSTECSLTAPCTYQDLADQDISLWAQSLQVALPNGAGNVNCVNNSALPGNIQPADLPSIWFPAPVFDGVCTITVTWDEANRDSAAEQQSMVLVAQP</sequence>
<evidence type="ECO:0000313" key="3">
    <source>
        <dbReference type="EMBL" id="MFC3193552.1"/>
    </source>
</evidence>
<keyword evidence="1" id="KW-1133">Transmembrane helix</keyword>
<evidence type="ECO:0000256" key="1">
    <source>
        <dbReference type="SAM" id="Phobius"/>
    </source>
</evidence>
<proteinExistence type="predicted"/>
<dbReference type="InterPro" id="IPR012902">
    <property type="entry name" value="N_methyl_site"/>
</dbReference>
<keyword evidence="4" id="KW-1185">Reference proteome</keyword>
<dbReference type="PROSITE" id="PS00409">
    <property type="entry name" value="PROKAR_NTER_METHYL"/>
    <property type="match status" value="1"/>
</dbReference>
<dbReference type="InterPro" id="IPR054402">
    <property type="entry name" value="Tt1218-like_dom"/>
</dbReference>
<dbReference type="Pfam" id="PF22150">
    <property type="entry name" value="Tt1218-like"/>
    <property type="match status" value="1"/>
</dbReference>
<feature type="domain" description="Type IV pilin Tt1218-like" evidence="2">
    <location>
        <begin position="38"/>
        <end position="101"/>
    </location>
</feature>
<dbReference type="NCBIfam" id="TIGR02532">
    <property type="entry name" value="IV_pilin_GFxxxE"/>
    <property type="match status" value="1"/>
</dbReference>
<evidence type="ECO:0000259" key="2">
    <source>
        <dbReference type="Pfam" id="PF22150"/>
    </source>
</evidence>
<dbReference type="Pfam" id="PF07963">
    <property type="entry name" value="N_methyl"/>
    <property type="match status" value="1"/>
</dbReference>
<keyword evidence="1" id="KW-0472">Membrane</keyword>
<keyword evidence="1" id="KW-0812">Transmembrane</keyword>
<dbReference type="EMBL" id="JBHRTS010000002">
    <property type="protein sequence ID" value="MFC3193552.1"/>
    <property type="molecule type" value="Genomic_DNA"/>
</dbReference>
<gene>
    <name evidence="3" type="primary">pilV</name>
    <name evidence="3" type="ORF">ACFODZ_04760</name>
</gene>
<feature type="transmembrane region" description="Helical" evidence="1">
    <location>
        <begin position="12"/>
        <end position="35"/>
    </location>
</feature>
<evidence type="ECO:0000313" key="4">
    <source>
        <dbReference type="Proteomes" id="UP001595533"/>
    </source>
</evidence>